<evidence type="ECO:0000256" key="20">
    <source>
        <dbReference type="PIRSR" id="PIRSR602077-3"/>
    </source>
</evidence>
<dbReference type="InterPro" id="IPR050599">
    <property type="entry name" value="VDCC_alpha-1_subunit"/>
</dbReference>
<feature type="transmembrane region" description="Helical" evidence="23">
    <location>
        <begin position="1003"/>
        <end position="1033"/>
    </location>
</feature>
<feature type="region of interest" description="Disordered" evidence="22">
    <location>
        <begin position="1"/>
        <end position="49"/>
    </location>
</feature>
<keyword evidence="8 19" id="KW-0479">Metal-binding</keyword>
<keyword evidence="9" id="KW-0677">Repeat</keyword>
<evidence type="ECO:0000256" key="15">
    <source>
        <dbReference type="ARBA" id="ARBA00023157"/>
    </source>
</evidence>
<feature type="transmembrane region" description="Helical" evidence="23">
    <location>
        <begin position="350"/>
        <end position="371"/>
    </location>
</feature>
<dbReference type="Gene3D" id="6.10.250.2180">
    <property type="match status" value="1"/>
</dbReference>
<dbReference type="Pfam" id="PF16905">
    <property type="entry name" value="GPHH"/>
    <property type="match status" value="1"/>
</dbReference>
<dbReference type="GO" id="GO:0010959">
    <property type="term" value="P:regulation of metal ion transport"/>
    <property type="evidence" value="ECO:0007669"/>
    <property type="project" value="UniProtKB-ARBA"/>
</dbReference>
<dbReference type="PRINTS" id="PR01630">
    <property type="entry name" value="LVDCCALPHA1"/>
</dbReference>
<feature type="binding site" evidence="19">
    <location>
        <position position="364"/>
    </location>
    <ligand>
        <name>Ca(2+)</name>
        <dbReference type="ChEBI" id="CHEBI:29108"/>
    </ligand>
</feature>
<reference evidence="25" key="2">
    <citation type="submission" date="2025-09" db="UniProtKB">
        <authorList>
            <consortium name="Ensembl"/>
        </authorList>
    </citation>
    <scope>IDENTIFICATION</scope>
</reference>
<feature type="transmembrane region" description="Helical" evidence="23">
    <location>
        <begin position="1239"/>
        <end position="1259"/>
    </location>
</feature>
<dbReference type="OMA" id="QFMASAI"/>
<dbReference type="RefSeq" id="XP_005387428.1">
    <property type="nucleotide sequence ID" value="XM_005387371.2"/>
</dbReference>
<dbReference type="FunFam" id="1.10.287.70:FF:000021">
    <property type="entry name" value="Voltage-dependent L-type calcium channel subunit alpha"/>
    <property type="match status" value="1"/>
</dbReference>
<evidence type="ECO:0000256" key="14">
    <source>
        <dbReference type="ARBA" id="ARBA00023136"/>
    </source>
</evidence>
<feature type="compositionally biased region" description="Polar residues" evidence="22">
    <location>
        <begin position="791"/>
        <end position="802"/>
    </location>
</feature>
<dbReference type="GO" id="GO:0007154">
    <property type="term" value="P:cell communication"/>
    <property type="evidence" value="ECO:0007669"/>
    <property type="project" value="UniProtKB-ARBA"/>
</dbReference>
<evidence type="ECO:0000256" key="7">
    <source>
        <dbReference type="ARBA" id="ARBA00022692"/>
    </source>
</evidence>
<dbReference type="Gene3D" id="6.10.250.2500">
    <property type="match status" value="1"/>
</dbReference>
<evidence type="ECO:0000256" key="9">
    <source>
        <dbReference type="ARBA" id="ARBA00022737"/>
    </source>
</evidence>
<dbReference type="Gene3D" id="1.20.120.350">
    <property type="entry name" value="Voltage-gated potassium channels. Chain C"/>
    <property type="match status" value="4"/>
</dbReference>
<feature type="transmembrane region" description="Helical" evidence="23">
    <location>
        <begin position="957"/>
        <end position="983"/>
    </location>
</feature>
<feature type="region of interest" description="Disordered" evidence="22">
    <location>
        <begin position="64"/>
        <end position="100"/>
    </location>
</feature>
<evidence type="ECO:0000313" key="25">
    <source>
        <dbReference type="Ensembl" id="ENSCLAP00000011938.1"/>
    </source>
</evidence>
<evidence type="ECO:0000256" key="2">
    <source>
        <dbReference type="ARBA" id="ARBA00010354"/>
    </source>
</evidence>
<evidence type="ECO:0000256" key="12">
    <source>
        <dbReference type="ARBA" id="ARBA00022989"/>
    </source>
</evidence>
<evidence type="ECO:0000256" key="13">
    <source>
        <dbReference type="ARBA" id="ARBA00023065"/>
    </source>
</evidence>
<dbReference type="GO" id="GO:0008331">
    <property type="term" value="F:high voltage-gated calcium channel activity"/>
    <property type="evidence" value="ECO:0007669"/>
    <property type="project" value="UniProtKB-ARBA"/>
</dbReference>
<dbReference type="FunFam" id="1.10.287.70:FF:000009">
    <property type="entry name" value="Voltage-dependent L-type calcium channel subunit alpha"/>
    <property type="match status" value="1"/>
</dbReference>
<protein>
    <recommendedName>
        <fullName evidence="21">Voltage-dependent L-type calcium channel subunit alpha</fullName>
    </recommendedName>
</protein>
<evidence type="ECO:0000256" key="22">
    <source>
        <dbReference type="SAM" id="MobiDB-lite"/>
    </source>
</evidence>
<dbReference type="InterPro" id="IPR005446">
    <property type="entry name" value="VDCC_L_a1su"/>
</dbReference>
<feature type="transmembrane region" description="Helical" evidence="23">
    <location>
        <begin position="130"/>
        <end position="147"/>
    </location>
</feature>
<comment type="function">
    <text evidence="18">Voltage-sensitive calcium channels (VSCC) mediate the entry of calcium ions into excitable cells and are also involved in a variety of calcium-dependent processes, including muscle contraction, hormone or neurotransmitter release, gene expression, cell motility, cell division and cell death. The isoform alpha-1D gives rise to L-type calcium currents. Long-lasting (L-type) calcium channels belong to the 'high-voltage activated' (HVA) group. They are blocked by dihydropyridines (DHP), phenylalkylamines, and by benzothiazepines.</text>
</comment>
<organism evidence="25 26">
    <name type="scientific">Chinchilla lanigera</name>
    <name type="common">Long-tailed chinchilla</name>
    <name type="synonym">Chinchilla villidera</name>
    <dbReference type="NCBI Taxonomy" id="34839"/>
    <lineage>
        <taxon>Eukaryota</taxon>
        <taxon>Metazoa</taxon>
        <taxon>Chordata</taxon>
        <taxon>Craniata</taxon>
        <taxon>Vertebrata</taxon>
        <taxon>Euteleostomi</taxon>
        <taxon>Mammalia</taxon>
        <taxon>Eutheria</taxon>
        <taxon>Euarchontoglires</taxon>
        <taxon>Glires</taxon>
        <taxon>Rodentia</taxon>
        <taxon>Hystricomorpha</taxon>
        <taxon>Chinchillidae</taxon>
        <taxon>Chinchilla</taxon>
    </lineage>
</organism>
<keyword evidence="16" id="KW-0407">Ion channel</keyword>
<dbReference type="GO" id="GO:0050877">
    <property type="term" value="P:nervous system process"/>
    <property type="evidence" value="ECO:0007669"/>
    <property type="project" value="UniProtKB-ARBA"/>
</dbReference>
<dbReference type="GO" id="GO:0098703">
    <property type="term" value="P:calcium ion import across plasma membrane"/>
    <property type="evidence" value="ECO:0007669"/>
    <property type="project" value="TreeGrafter"/>
</dbReference>
<keyword evidence="7 23" id="KW-0812">Transmembrane</keyword>
<dbReference type="Gene3D" id="1.10.287.70">
    <property type="match status" value="4"/>
</dbReference>
<dbReference type="PRINTS" id="PR01636">
    <property type="entry name" value="LVDCCALPHA1D"/>
</dbReference>
<evidence type="ECO:0000256" key="6">
    <source>
        <dbReference type="ARBA" id="ARBA00022673"/>
    </source>
</evidence>
<keyword evidence="15" id="KW-1015">Disulfide bond</keyword>
<evidence type="ECO:0000256" key="23">
    <source>
        <dbReference type="SAM" id="Phobius"/>
    </source>
</evidence>
<evidence type="ECO:0000256" key="17">
    <source>
        <dbReference type="ARBA" id="ARBA00036634"/>
    </source>
</evidence>
<dbReference type="FunFam" id="1.20.120.350:FF:000001">
    <property type="entry name" value="Voltage-dependent L-type calcium channel subunit alpha"/>
    <property type="match status" value="1"/>
</dbReference>
<evidence type="ECO:0000256" key="19">
    <source>
        <dbReference type="PIRSR" id="PIRSR602077-1"/>
    </source>
</evidence>
<keyword evidence="10 19" id="KW-0106">Calcium</keyword>
<dbReference type="InterPro" id="IPR014873">
    <property type="entry name" value="VDCC_a1su_IQ"/>
</dbReference>
<feature type="transmembrane region" description="Helical" evidence="23">
    <location>
        <begin position="561"/>
        <end position="584"/>
    </location>
</feature>
<dbReference type="InterPro" id="IPR031688">
    <property type="entry name" value="CAC1F_C"/>
</dbReference>
<dbReference type="InterPro" id="IPR031649">
    <property type="entry name" value="GPHH_dom"/>
</dbReference>
<feature type="region of interest" description="Disordered" evidence="22">
    <location>
        <begin position="449"/>
        <end position="482"/>
    </location>
</feature>
<evidence type="ECO:0000256" key="16">
    <source>
        <dbReference type="ARBA" id="ARBA00023303"/>
    </source>
</evidence>
<dbReference type="SUPFAM" id="SSF81324">
    <property type="entry name" value="Voltage-gated potassium channels"/>
    <property type="match status" value="4"/>
</dbReference>
<feature type="transmembrane region" description="Helical" evidence="23">
    <location>
        <begin position="383"/>
        <end position="405"/>
    </location>
</feature>
<feature type="transmembrane region" description="Helical" evidence="23">
    <location>
        <begin position="1349"/>
        <end position="1367"/>
    </location>
</feature>
<dbReference type="Pfam" id="PF08763">
    <property type="entry name" value="Ca_chan_IQ"/>
    <property type="match status" value="1"/>
</dbReference>
<feature type="compositionally biased region" description="Basic and acidic residues" evidence="22">
    <location>
        <begin position="766"/>
        <end position="790"/>
    </location>
</feature>
<feature type="transmembrane region" description="Helical" evidence="23">
    <location>
        <begin position="725"/>
        <end position="752"/>
    </location>
</feature>
<feature type="binding site" evidence="19">
    <location>
        <position position="1101"/>
    </location>
    <ligand>
        <name>Ca(2+)</name>
        <dbReference type="ChEBI" id="CHEBI:29108"/>
    </ligand>
</feature>
<feature type="transmembrane region" description="Helical" evidence="23">
    <location>
        <begin position="653"/>
        <end position="672"/>
    </location>
</feature>
<dbReference type="FunFam" id="1.10.238.10:FF:000063">
    <property type="entry name" value="Voltage-dependent N-type calcium channel subunit alpha"/>
    <property type="match status" value="1"/>
</dbReference>
<dbReference type="Pfam" id="PF00520">
    <property type="entry name" value="Ion_trans"/>
    <property type="match status" value="4"/>
</dbReference>
<evidence type="ECO:0000256" key="10">
    <source>
        <dbReference type="ARBA" id="ARBA00022837"/>
    </source>
</evidence>
<dbReference type="GO" id="GO:0030506">
    <property type="term" value="F:ankyrin binding"/>
    <property type="evidence" value="ECO:0007669"/>
    <property type="project" value="UniProtKB-ARBA"/>
</dbReference>
<dbReference type="PANTHER" id="PTHR45628">
    <property type="entry name" value="VOLTAGE-DEPENDENT CALCIUM CHANNEL TYPE A SUBUNIT ALPHA-1"/>
    <property type="match status" value="1"/>
</dbReference>
<evidence type="ECO:0000256" key="21">
    <source>
        <dbReference type="RuleBase" id="RU003808"/>
    </source>
</evidence>
<dbReference type="GeneID" id="102030453"/>
<dbReference type="Pfam" id="PF16885">
    <property type="entry name" value="CAC1F_C"/>
    <property type="match status" value="1"/>
</dbReference>
<keyword evidence="3" id="KW-0813">Transport</keyword>
<dbReference type="PANTHER" id="PTHR45628:SF11">
    <property type="entry name" value="VOLTAGE-DEPENDENT L-TYPE CALCIUM CHANNEL SUBUNIT ALPHA-1D"/>
    <property type="match status" value="1"/>
</dbReference>
<feature type="compositionally biased region" description="Basic and acidic residues" evidence="22">
    <location>
        <begin position="1778"/>
        <end position="1795"/>
    </location>
</feature>
<dbReference type="SMART" id="SM01062">
    <property type="entry name" value="Ca_chan_IQ"/>
    <property type="match status" value="1"/>
</dbReference>
<keyword evidence="20" id="KW-0325">Glycoprotein</keyword>
<evidence type="ECO:0000256" key="3">
    <source>
        <dbReference type="ARBA" id="ARBA00022448"/>
    </source>
</evidence>
<evidence type="ECO:0000256" key="1">
    <source>
        <dbReference type="ARBA" id="ARBA00004141"/>
    </source>
</evidence>
<dbReference type="InterPro" id="IPR002077">
    <property type="entry name" value="VDCCAlpha1"/>
</dbReference>
<proteinExistence type="inferred from homology"/>
<evidence type="ECO:0000259" key="24">
    <source>
        <dbReference type="SMART" id="SM01062"/>
    </source>
</evidence>
<keyword evidence="14 23" id="KW-0472">Membrane</keyword>
<dbReference type="InterPro" id="IPR005452">
    <property type="entry name" value="LVDCC_a1dsu"/>
</dbReference>
<keyword evidence="5 21" id="KW-0109">Calcium transport</keyword>
<dbReference type="GO" id="GO:0086007">
    <property type="term" value="F:voltage-gated calcium channel activity involved in cardiac muscle cell action potential"/>
    <property type="evidence" value="ECO:0007669"/>
    <property type="project" value="UniProtKB-ARBA"/>
</dbReference>
<feature type="transmembrane region" description="Helical" evidence="23">
    <location>
        <begin position="167"/>
        <end position="187"/>
    </location>
</feature>
<comment type="similarity">
    <text evidence="2">Belongs to the calcium channel alpha-1 subunit (TC 1.A.1.11) family. CACNA1D subfamily.</text>
</comment>
<feature type="region of interest" description="Disordered" evidence="22">
    <location>
        <begin position="1684"/>
        <end position="1796"/>
    </location>
</feature>
<keyword evidence="13" id="KW-0406">Ion transport</keyword>
<evidence type="ECO:0000256" key="4">
    <source>
        <dbReference type="ARBA" id="ARBA00022553"/>
    </source>
</evidence>
<feature type="region of interest" description="Disordered" evidence="22">
    <location>
        <begin position="766"/>
        <end position="850"/>
    </location>
</feature>
<feature type="transmembrane region" description="Helical" evidence="23">
    <location>
        <begin position="523"/>
        <end position="541"/>
    </location>
</feature>
<feature type="compositionally biased region" description="Polar residues" evidence="22">
    <location>
        <begin position="463"/>
        <end position="479"/>
    </location>
</feature>
<dbReference type="Proteomes" id="UP000694398">
    <property type="component" value="Unassembled WGS sequence"/>
</dbReference>
<feature type="glycosylation site" description="N-linked (GlcNAc...) asparagine" evidence="20">
    <location>
        <position position="329"/>
    </location>
</feature>
<dbReference type="InterPro" id="IPR027359">
    <property type="entry name" value="Volt_channel_dom_sf"/>
</dbReference>
<evidence type="ECO:0000313" key="26">
    <source>
        <dbReference type="Proteomes" id="UP000694398"/>
    </source>
</evidence>
<keyword evidence="4" id="KW-0597">Phosphoprotein</keyword>
<evidence type="ECO:0000256" key="5">
    <source>
        <dbReference type="ARBA" id="ARBA00022568"/>
    </source>
</evidence>
<feature type="transmembrane region" description="Helical" evidence="23">
    <location>
        <begin position="271"/>
        <end position="294"/>
    </location>
</feature>
<dbReference type="GO" id="GO:0046872">
    <property type="term" value="F:metal ion binding"/>
    <property type="evidence" value="ECO:0007669"/>
    <property type="project" value="UniProtKB-KW"/>
</dbReference>
<comment type="catalytic activity">
    <reaction evidence="17">
        <text>Ca(2+)(in) = Ca(2+)(out)</text>
        <dbReference type="Rhea" id="RHEA:29671"/>
        <dbReference type="ChEBI" id="CHEBI:29108"/>
    </reaction>
</comment>
<feature type="domain" description="Voltage-dependent calcium channel alpha-1 subunit IQ" evidence="24">
    <location>
        <begin position="1598"/>
        <end position="1632"/>
    </location>
</feature>
<feature type="transmembrane region" description="Helical" evidence="23">
    <location>
        <begin position="925"/>
        <end position="945"/>
    </location>
</feature>
<dbReference type="InterPro" id="IPR005821">
    <property type="entry name" value="Ion_trans_dom"/>
</dbReference>
<dbReference type="Ensembl" id="ENSCLAT00000012079.1">
    <property type="protein sequence ID" value="ENSCLAP00000011938.1"/>
    <property type="gene ID" value="ENSCLAG00000008239.1"/>
</dbReference>
<keyword evidence="11 21" id="KW-0851">Voltage-gated channel</keyword>
<dbReference type="OrthoDB" id="431720at2759"/>
<sequence>MMMMMMMKKMQHQRQQQADHANEANYARGTRFPLSGEGPTSQPNSSKQTVLSWQAAIDAARQAKAAQTMSTSAPPPVGSLSQRKRQQYAKSKKQGNSSNSRPARALFCLSLNNPIRRACISIVEWKPFDIFILLAIFANCVALAIYIPFPEDDSNSTNHNLEKVEYAFLIIFTVETFLKIIAYGLLLHPNAYVRNGWNLLDFVIVIVGLFSVILEQLTKETEGGNHSSGKSGGFDVKALRAFRVLRPLRLVSGVPSLQVVLNSIIKAMVPLLHIALLVLFVIIIYAIIGLELFIGKMHKTCFFADSDIVAEEDPAPCAFSGNGRQCTANGTECRSGWVGPNGGITNFDNFAFAMLTVFQCITMEGWTDVLYWMNDAMGFELPWVYFVSLVIFGSFFVLNLVLGVLSGEFSKEREKAKARGDFQKLREKQQLEEDLKGYLDWITQAEDIDPENEEEGGEEGKRNTSMPTSETESVNTENVSGEGETKGCCRSLCQAISKSKLSRRWRRWNRFSRRRCRAAVKSVTFYWLVIVLVFLNTLTISSEHYNQPDWLTQIQDIANKVLLALFTCEMLIKMYSLGLQAYFVSLFNRFDCFVVCGGITETILVELEIMSPLGISVFRCVRLLRIFKVTRHWTSLSNLVASLLNSMKSIASLLLLLFLFIIIFSLLGMQLFGGKFNFDETQTKRSTFDNFPQALLTVFQILTGEDWNAVMYDGIMAYGGPSSSGMIVCIYFIILFICGNYILLNVFLAIAVDNLADAESLNTAQKEEAEEKERKKIARKESLENRKNNKPEVNQIANSDNKVTIDDYREEDEDKDPYPPCDVPVGEEEEEEEEDEPEVPAGPRPRRISELNMKEKIVPIPEGSAFFILSKTNPIRVGCHKLINHHIFTNLILVFIMLSSAALAAEDPIRSHSFRNTILGYFDYAFTAIFTVEILLKMTTFGAFLHKGAFCRNYFNLLDMLVVGVSLVSFGIQSSAISVVKILRVLRVLRPLRAINRAKGLKHVVQCVFVAIRTIGNIMIVTTLLQFMFACIGVQLFKGKFYRCTDEAKSNPEECRGLFILYKDGDVDSPMVRERIWQNSDFNFDNVLSAMMALFTVSTFEGWPALLYKAIDSNGENIGPVYNYRVEISVFFIIYIIIVAFFMMNIFVGFVIVTFQEQGEKEYKNCELDKNQRQCVEYALKARPLRRYIPKNPYQYKFWYVVNSSPFEYMMFVLIMLNTLCLAMQHYEQSKMFNDAMDILNMVFTGVFTVEMVLKVIAFKPKGYFSDAWNTFDSLIVIGSIVDVALSEADPTESDNVPVPTATPGNSEESNRISITFFRLFRVMRLVKLLSRGEGIRTLLWTFIKSFQALPYVALLIAMLFFIYAVIGMQMFGKVAMRDNNQINRNNNFQTFPQAVLLLFRCATGEAWQEIMLACLPGKLCDPESDYNPGEEYTCGSNFAIVYFISFYMLCAFLIINLFVAVIMDNFDYLTRDWSILGPHHLDEFKRIWSEYDPEAKGRIKHLDVVTLLRRIQPPLGFGKLCPHRVACKRLVAMNMPLNSDGTVMFNATLFALVRTALKIKTEGNLEQANEELRAVIKKIWKKTSMKLLDQVVPPAGDDEVTVGKFYATFLIQDYFRKFKKRKEQGLVGKYPAKNTTIALQAGLRTLHDIGPEIRRAISCDLQDDEPEETKREEEDVFKRNGALLGNHVNHVNSDRRDSLQQTNTTHRPLHVQRPSIPPASDTEKPLFPPAGNSVCHNHHNHNSIGKQVPTSTNANLNNANMSKAAHGKRPSIGNLEHVSENGHHSSHKHDREPPRWSSIKRARYYETYIRSDSGDEQLPTICREDPEIHSYFRDPRCLGEQEYFSSEECYEEDSSPTWRRQNYSHYNRYPGSTMDFERPRGYHHPQGYLEDDDSPVGYDSRRSPRRRLLPPTPPSHRRSSFNFECLRRQSSQEEAPPSPTLPHRTALPLHLMQQQIMAVAGLDSSKAPKYSPSHSTRSWATPPATPPYRDWTPCYTPLIQVDRSESLDQVNGSLPSLHRSSWYTDEPDISYRTFTPASLTVPSSFRNKNSDKQRSADSLVEAVLISEGLGRYARDPKFVSATKHEIADACDLTIDEMESAASTLLNGSTCPRANGDVGLVSHQQDYELQDFGPGYSDEEPDPGRDEEDLADEMICITTL</sequence>
<evidence type="ECO:0000256" key="11">
    <source>
        <dbReference type="ARBA" id="ARBA00022882"/>
    </source>
</evidence>
<feature type="compositionally biased region" description="Polar residues" evidence="22">
    <location>
        <begin position="38"/>
        <end position="49"/>
    </location>
</feature>
<gene>
    <name evidence="25" type="primary">CACNA1D</name>
</gene>
<keyword evidence="12 23" id="KW-1133">Transmembrane helix</keyword>
<feature type="compositionally biased region" description="Basic residues" evidence="22">
    <location>
        <begin position="82"/>
        <end position="93"/>
    </location>
</feature>
<dbReference type="FunFam" id="1.20.120.350:FF:000006">
    <property type="entry name" value="Voltage-dependent L-type calcium channel subunit alpha"/>
    <property type="match status" value="1"/>
</dbReference>
<feature type="compositionally biased region" description="Acidic residues" evidence="22">
    <location>
        <begin position="825"/>
        <end position="838"/>
    </location>
</feature>
<name>A0A8C2V8R3_CHILA</name>
<feature type="transmembrane region" description="Helical" evidence="23">
    <location>
        <begin position="1130"/>
        <end position="1155"/>
    </location>
</feature>
<feature type="transmembrane region" description="Helical" evidence="23">
    <location>
        <begin position="1441"/>
        <end position="1464"/>
    </location>
</feature>
<keyword evidence="6 21" id="KW-0107">Calcium channel</keyword>
<evidence type="ECO:0000256" key="18">
    <source>
        <dbReference type="ARBA" id="ARBA00057257"/>
    </source>
</evidence>
<dbReference type="FunFam" id="1.20.120.350:FF:000010">
    <property type="entry name" value="Voltage-dependent L-type calcium channel subunit alpha"/>
    <property type="match status" value="1"/>
</dbReference>
<evidence type="ECO:0000256" key="8">
    <source>
        <dbReference type="ARBA" id="ARBA00022723"/>
    </source>
</evidence>
<reference evidence="25" key="1">
    <citation type="submission" date="2025-08" db="UniProtKB">
        <authorList>
            <consortium name="Ensembl"/>
        </authorList>
    </citation>
    <scope>IDENTIFICATION</scope>
</reference>
<dbReference type="PRINTS" id="PR00167">
    <property type="entry name" value="CACHANNEL"/>
</dbReference>
<dbReference type="CTD" id="776"/>
<feature type="transmembrane region" description="Helical" evidence="23">
    <location>
        <begin position="887"/>
        <end position="905"/>
    </location>
</feature>
<feature type="compositionally biased region" description="Polar residues" evidence="22">
    <location>
        <begin position="1744"/>
        <end position="1762"/>
    </location>
</feature>
<dbReference type="FunFam" id="1.20.120.350:FF:000027">
    <property type="entry name" value="Voltage-dependent L-type calcium channel subunit alpha"/>
    <property type="match status" value="1"/>
</dbReference>
<dbReference type="GO" id="GO:1903532">
    <property type="term" value="P:positive regulation of secretion by cell"/>
    <property type="evidence" value="ECO:0007669"/>
    <property type="project" value="UniProtKB-ARBA"/>
</dbReference>
<feature type="transmembrane region" description="Helical" evidence="23">
    <location>
        <begin position="199"/>
        <end position="218"/>
    </location>
</feature>
<comment type="subcellular location">
    <subcellularLocation>
        <location evidence="1 21">Membrane</location>
        <topology evidence="1 21">Multi-pass membrane protein</topology>
    </subcellularLocation>
</comment>
<keyword evidence="26" id="KW-1185">Reference proteome</keyword>
<dbReference type="GO" id="GO:0005891">
    <property type="term" value="C:voltage-gated calcium channel complex"/>
    <property type="evidence" value="ECO:0007669"/>
    <property type="project" value="InterPro"/>
</dbReference>
<dbReference type="GO" id="GO:0023052">
    <property type="term" value="P:signaling"/>
    <property type="evidence" value="ECO:0007669"/>
    <property type="project" value="UniProtKB-ARBA"/>
</dbReference>
<feature type="binding site" evidence="19">
    <location>
        <position position="705"/>
    </location>
    <ligand>
        <name>Ca(2+)</name>
        <dbReference type="ChEBI" id="CHEBI:29108"/>
    </ligand>
</feature>
<dbReference type="FunFam" id="1.10.287.70:FF:000007">
    <property type="entry name" value="Voltage-dependent L-type calcium channel subunit alpha"/>
    <property type="match status" value="1"/>
</dbReference>
<feature type="transmembrane region" description="Helical" evidence="23">
    <location>
        <begin position="1209"/>
        <end position="1227"/>
    </location>
</feature>
<accession>A0A8C2V8R3</accession>
<feature type="region of interest" description="Disordered" evidence="22">
    <location>
        <begin position="1872"/>
        <end position="1922"/>
    </location>
</feature>
<dbReference type="GeneTree" id="ENSGT00940000154839"/>